<evidence type="ECO:0000313" key="1">
    <source>
        <dbReference type="EMBL" id="GFR38116.1"/>
    </source>
</evidence>
<name>A0A916QGK3_9BACL</name>
<gene>
    <name evidence="1" type="ORF">PRECH8_14120</name>
</gene>
<proteinExistence type="predicted"/>
<keyword evidence="2" id="KW-1185">Reference proteome</keyword>
<reference evidence="1" key="1">
    <citation type="submission" date="2020-08" db="EMBL/GenBank/DDBJ databases">
        <authorList>
            <person name="Uke A."/>
            <person name="Chhe C."/>
            <person name="Baramee S."/>
            <person name="Kosugi A."/>
        </authorList>
    </citation>
    <scope>NUCLEOTIDE SEQUENCE</scope>
    <source>
        <strain evidence="1">DA-C8</strain>
    </source>
</reference>
<reference evidence="1" key="2">
    <citation type="journal article" date="2021" name="Data Brief">
        <title>Draft genome sequence data of the facultative, thermophilic, xylanolytic bacterium Paenibacillus sp. strain DA-C8.</title>
        <authorList>
            <person name="Chhe C."/>
            <person name="Uke A."/>
            <person name="Baramee S."/>
            <person name="Ungkulpasvich U."/>
            <person name="Tachaapaikoon C."/>
            <person name="Pason P."/>
            <person name="Waeonukul R."/>
            <person name="Ratanakhanokchai K."/>
            <person name="Kosugi A."/>
        </authorList>
    </citation>
    <scope>NUCLEOTIDE SEQUENCE</scope>
    <source>
        <strain evidence="1">DA-C8</strain>
    </source>
</reference>
<accession>A0A916QGK3</accession>
<protein>
    <submittedName>
        <fullName evidence="1">Uncharacterized protein</fullName>
    </submittedName>
</protein>
<dbReference type="Proteomes" id="UP000654993">
    <property type="component" value="Unassembled WGS sequence"/>
</dbReference>
<comment type="caution">
    <text evidence="1">The sequence shown here is derived from an EMBL/GenBank/DDBJ whole genome shotgun (WGS) entry which is preliminary data.</text>
</comment>
<organism evidence="1 2">
    <name type="scientific">Insulibacter thermoxylanivorax</name>
    <dbReference type="NCBI Taxonomy" id="2749268"/>
    <lineage>
        <taxon>Bacteria</taxon>
        <taxon>Bacillati</taxon>
        <taxon>Bacillota</taxon>
        <taxon>Bacilli</taxon>
        <taxon>Bacillales</taxon>
        <taxon>Paenibacillaceae</taxon>
        <taxon>Insulibacter</taxon>
    </lineage>
</organism>
<dbReference type="AlphaFoldDB" id="A0A916QGK3"/>
<dbReference type="EMBL" id="BMAQ01000011">
    <property type="protein sequence ID" value="GFR38116.1"/>
    <property type="molecule type" value="Genomic_DNA"/>
</dbReference>
<sequence>MKNKNNKLMPAYNLIITSTPLEVPKLADRLLAHLIIPVCKRNLQEIFDPVIILIPLYVL</sequence>
<evidence type="ECO:0000313" key="2">
    <source>
        <dbReference type="Proteomes" id="UP000654993"/>
    </source>
</evidence>